<reference evidence="2" key="1">
    <citation type="submission" date="2013-07" db="EMBL/GenBank/DDBJ databases">
        <title>The Genome Sequence of Cryptococcus dejecticola CBS10117.</title>
        <authorList>
            <consortium name="The Broad Institute Genome Sequencing Platform"/>
            <person name="Cuomo C."/>
            <person name="Litvintseva A."/>
            <person name="Chen Y."/>
            <person name="Heitman J."/>
            <person name="Sun S."/>
            <person name="Springer D."/>
            <person name="Dromer F."/>
            <person name="Young S.K."/>
            <person name="Zeng Q."/>
            <person name="Gargeya S."/>
            <person name="Fitzgerald M."/>
            <person name="Abouelleil A."/>
            <person name="Alvarado L."/>
            <person name="Berlin A.M."/>
            <person name="Chapman S.B."/>
            <person name="Dewar J."/>
            <person name="Goldberg J."/>
            <person name="Griggs A."/>
            <person name="Gujja S."/>
            <person name="Hansen M."/>
            <person name="Howarth C."/>
            <person name="Imamovic A."/>
            <person name="Larimer J."/>
            <person name="McCowan C."/>
            <person name="Murphy C."/>
            <person name="Pearson M."/>
            <person name="Priest M."/>
            <person name="Roberts A."/>
            <person name="Saif S."/>
            <person name="Shea T."/>
            <person name="Sykes S."/>
            <person name="Wortman J."/>
            <person name="Nusbaum C."/>
            <person name="Birren B."/>
        </authorList>
    </citation>
    <scope>NUCLEOTIDE SEQUENCE [LARGE SCALE GENOMIC DNA]</scope>
    <source>
        <strain evidence="2">CBS 10117</strain>
    </source>
</reference>
<accession>A0A1A6A285</accession>
<sequence>MTSSSNSHSATSTGTGTGTANCSSSRPDLHPHPHPEFRSRPPTWEIRRRDRGETGSEEDYTTCLPSVLESPSVLSLTPNEAVDGTKRRKKFMEEDQRKERSKRRRGESHYRRTVEKPRGPPSWLITRSRSYHPAAPVAAPTPGASSWPSTSTHTHGATATPIPSSTATATHFSGSNQISPSYTSIDAGGDILQPPASSTSVFVPPTSAAYNQPVLPSATYAFPPHIYHHPTPHGTSAQKWDRHYTSPPVLASDLFTLPQVTSFDSDTSVETRRWSEPCLPYKEVAPMEKSLSQGSDCSSASQPLLGIYGDHTSAQITHTATPWDLLINPSYSIHWQSPTSLPPKPINQPSCSAVPTAYDTTGSQSDPSPQNYIYPFGEG</sequence>
<dbReference type="GeneID" id="28968700"/>
<feature type="region of interest" description="Disordered" evidence="1">
    <location>
        <begin position="338"/>
        <end position="379"/>
    </location>
</feature>
<feature type="compositionally biased region" description="Polar residues" evidence="1">
    <location>
        <begin position="347"/>
        <end position="371"/>
    </location>
</feature>
<dbReference type="EMBL" id="KI894032">
    <property type="protein sequence ID" value="OBR84144.1"/>
    <property type="molecule type" value="Genomic_DNA"/>
</dbReference>
<protein>
    <submittedName>
        <fullName evidence="2">Uncharacterized protein</fullName>
    </submittedName>
</protein>
<gene>
    <name evidence="2" type="ORF">I303_05001</name>
    <name evidence="3" type="ORF">I303_105556</name>
</gene>
<name>A0A1A6A285_9TREE</name>
<evidence type="ECO:0000256" key="1">
    <source>
        <dbReference type="SAM" id="MobiDB-lite"/>
    </source>
</evidence>
<dbReference type="KEGG" id="kdj:28968700"/>
<evidence type="ECO:0000313" key="2">
    <source>
        <dbReference type="EMBL" id="OBR84144.1"/>
    </source>
</evidence>
<reference evidence="3" key="3">
    <citation type="submission" date="2024-02" db="EMBL/GenBank/DDBJ databases">
        <title>Comparative genomics of Cryptococcus and Kwoniella reveals pathogenesis evolution and contrasting modes of karyotype evolution via chromosome fusion or intercentromeric recombination.</title>
        <authorList>
            <person name="Coelho M.A."/>
            <person name="David-Palma M."/>
            <person name="Shea T."/>
            <person name="Bowers K."/>
            <person name="McGinley-Smith S."/>
            <person name="Mohammad A.W."/>
            <person name="Gnirke A."/>
            <person name="Yurkov A.M."/>
            <person name="Nowrousian M."/>
            <person name="Sun S."/>
            <person name="Cuomo C.A."/>
            <person name="Heitman J."/>
        </authorList>
    </citation>
    <scope>NUCLEOTIDE SEQUENCE</scope>
    <source>
        <strain evidence="3">CBS 10117</strain>
    </source>
</reference>
<organism evidence="2">
    <name type="scientific">Kwoniella dejecticola CBS 10117</name>
    <dbReference type="NCBI Taxonomy" id="1296121"/>
    <lineage>
        <taxon>Eukaryota</taxon>
        <taxon>Fungi</taxon>
        <taxon>Dikarya</taxon>
        <taxon>Basidiomycota</taxon>
        <taxon>Agaricomycotina</taxon>
        <taxon>Tremellomycetes</taxon>
        <taxon>Tremellales</taxon>
        <taxon>Cryptococcaceae</taxon>
        <taxon>Kwoniella</taxon>
    </lineage>
</organism>
<feature type="region of interest" description="Disordered" evidence="1">
    <location>
        <begin position="1"/>
        <end position="158"/>
    </location>
</feature>
<dbReference type="VEuPathDB" id="FungiDB:I303_05001"/>
<evidence type="ECO:0000313" key="4">
    <source>
        <dbReference type="Proteomes" id="UP000078595"/>
    </source>
</evidence>
<feature type="compositionally biased region" description="Low complexity" evidence="1">
    <location>
        <begin position="1"/>
        <end position="25"/>
    </location>
</feature>
<evidence type="ECO:0000313" key="3">
    <source>
        <dbReference type="EMBL" id="WWC62958.1"/>
    </source>
</evidence>
<proteinExistence type="predicted"/>
<dbReference type="AlphaFoldDB" id="A0A1A6A285"/>
<keyword evidence="4" id="KW-1185">Reference proteome</keyword>
<dbReference type="Proteomes" id="UP000078595">
    <property type="component" value="Chromosome 6"/>
</dbReference>
<feature type="compositionally biased region" description="Low complexity" evidence="1">
    <location>
        <begin position="133"/>
        <end position="158"/>
    </location>
</feature>
<feature type="compositionally biased region" description="Low complexity" evidence="1">
    <location>
        <begin position="64"/>
        <end position="76"/>
    </location>
</feature>
<feature type="compositionally biased region" description="Basic and acidic residues" evidence="1">
    <location>
        <begin position="27"/>
        <end position="54"/>
    </location>
</feature>
<reference evidence="3" key="2">
    <citation type="submission" date="2013-07" db="EMBL/GenBank/DDBJ databases">
        <authorList>
            <consortium name="The Broad Institute Genome Sequencing Platform"/>
            <person name="Cuomo C."/>
            <person name="Litvintseva A."/>
            <person name="Chen Y."/>
            <person name="Heitman J."/>
            <person name="Sun S."/>
            <person name="Springer D."/>
            <person name="Dromer F."/>
            <person name="Young S.K."/>
            <person name="Zeng Q."/>
            <person name="Gargeya S."/>
            <person name="Fitzgerald M."/>
            <person name="Abouelleil A."/>
            <person name="Alvarado L."/>
            <person name="Berlin A.M."/>
            <person name="Chapman S.B."/>
            <person name="Dewar J."/>
            <person name="Goldberg J."/>
            <person name="Griggs A."/>
            <person name="Gujja S."/>
            <person name="Hansen M."/>
            <person name="Howarth C."/>
            <person name="Imamovic A."/>
            <person name="Larimer J."/>
            <person name="McCowan C."/>
            <person name="Murphy C."/>
            <person name="Pearson M."/>
            <person name="Priest M."/>
            <person name="Roberts A."/>
            <person name="Saif S."/>
            <person name="Shea T."/>
            <person name="Sykes S."/>
            <person name="Wortman J."/>
            <person name="Nusbaum C."/>
            <person name="Birren B."/>
        </authorList>
    </citation>
    <scope>NUCLEOTIDE SEQUENCE</scope>
    <source>
        <strain evidence="3">CBS 10117</strain>
    </source>
</reference>
<dbReference type="RefSeq" id="XP_018261986.1">
    <property type="nucleotide sequence ID" value="XM_018408295.1"/>
</dbReference>
<dbReference type="EMBL" id="CP144535">
    <property type="protein sequence ID" value="WWC62958.1"/>
    <property type="molecule type" value="Genomic_DNA"/>
</dbReference>
<feature type="compositionally biased region" description="Basic and acidic residues" evidence="1">
    <location>
        <begin position="107"/>
        <end position="118"/>
    </location>
</feature>